<protein>
    <submittedName>
        <fullName evidence="1">Uncharacterized protein</fullName>
    </submittedName>
</protein>
<dbReference type="AlphaFoldDB" id="A0A9P6NHN2"/>
<dbReference type="OrthoDB" id="10529616at2759"/>
<evidence type="ECO:0000313" key="1">
    <source>
        <dbReference type="EMBL" id="KAG0147150.1"/>
    </source>
</evidence>
<reference evidence="1" key="1">
    <citation type="submission" date="2013-11" db="EMBL/GenBank/DDBJ databases">
        <title>Genome sequence of the fusiform rust pathogen reveals effectors for host alternation and coevolution with pine.</title>
        <authorList>
            <consortium name="DOE Joint Genome Institute"/>
            <person name="Smith K."/>
            <person name="Pendleton A."/>
            <person name="Kubisiak T."/>
            <person name="Anderson C."/>
            <person name="Salamov A."/>
            <person name="Aerts A."/>
            <person name="Riley R."/>
            <person name="Clum A."/>
            <person name="Lindquist E."/>
            <person name="Ence D."/>
            <person name="Campbell M."/>
            <person name="Kronenberg Z."/>
            <person name="Feau N."/>
            <person name="Dhillon B."/>
            <person name="Hamelin R."/>
            <person name="Burleigh J."/>
            <person name="Smith J."/>
            <person name="Yandell M."/>
            <person name="Nelson C."/>
            <person name="Grigoriev I."/>
            <person name="Davis J."/>
        </authorList>
    </citation>
    <scope>NUCLEOTIDE SEQUENCE</scope>
    <source>
        <strain evidence="1">G11</strain>
    </source>
</reference>
<dbReference type="EMBL" id="MU167251">
    <property type="protein sequence ID" value="KAG0147150.1"/>
    <property type="molecule type" value="Genomic_DNA"/>
</dbReference>
<sequence length="492" mass="54910">MKSNCFTTAISSFFFGSRLSTFCLSKLIHSHPLRFHTVFGGSQETGALVDQHHIKRLPLPLPVRQNQRHLSKPDQILSSPRPKRLSHFALIYQFDDRITHMEVPPCGLCPNHSSPDMVKLVDLPQDLLYIIFAEAVPHETGTEDEDILMARRAALIGLGRKIREPAERAAYRSISLNSHHAIRSLCRTLRNRPELAYAIREINLCSRLSAAYDESMVFFAFTSLLRCCIRITRLHLSVDGRHLFELTQLSEAIAEAPACRELRTLIYQTRSGSQAEIGCFLSNLPQLTRLELSSSFRCQTIRGLVQAPVSSLTFSSSLINSAAQTNVGGVLEALVGTLRSLTFAGTQGLRYSSVLNFFTNAQPSLDTLSLLGNFCNGRHPITTEEPAWEVIAGLCSRLRRLVRIGTGLRASARRLALDKLPADLRVLEISNENEDVWKQLEEWALDLSWLSKLEVLTYNGTDWVRGADGALVLKSSSAQSMENLCDEPLSIL</sequence>
<dbReference type="SUPFAM" id="SSF52047">
    <property type="entry name" value="RNI-like"/>
    <property type="match status" value="1"/>
</dbReference>
<evidence type="ECO:0000313" key="2">
    <source>
        <dbReference type="Proteomes" id="UP000886653"/>
    </source>
</evidence>
<dbReference type="Gene3D" id="3.80.10.10">
    <property type="entry name" value="Ribonuclease Inhibitor"/>
    <property type="match status" value="1"/>
</dbReference>
<proteinExistence type="predicted"/>
<name>A0A9P6NHN2_9BASI</name>
<dbReference type="Proteomes" id="UP000886653">
    <property type="component" value="Unassembled WGS sequence"/>
</dbReference>
<dbReference type="InterPro" id="IPR032675">
    <property type="entry name" value="LRR_dom_sf"/>
</dbReference>
<accession>A0A9P6NHN2</accession>
<keyword evidence="2" id="KW-1185">Reference proteome</keyword>
<gene>
    <name evidence="1" type="ORF">CROQUDRAFT_91777</name>
</gene>
<organism evidence="1 2">
    <name type="scientific">Cronartium quercuum f. sp. fusiforme G11</name>
    <dbReference type="NCBI Taxonomy" id="708437"/>
    <lineage>
        <taxon>Eukaryota</taxon>
        <taxon>Fungi</taxon>
        <taxon>Dikarya</taxon>
        <taxon>Basidiomycota</taxon>
        <taxon>Pucciniomycotina</taxon>
        <taxon>Pucciniomycetes</taxon>
        <taxon>Pucciniales</taxon>
        <taxon>Coleosporiaceae</taxon>
        <taxon>Cronartium</taxon>
    </lineage>
</organism>
<comment type="caution">
    <text evidence="1">The sequence shown here is derived from an EMBL/GenBank/DDBJ whole genome shotgun (WGS) entry which is preliminary data.</text>
</comment>